<organism evidence="2">
    <name type="scientific">Chromera velia CCMP2878</name>
    <dbReference type="NCBI Taxonomy" id="1169474"/>
    <lineage>
        <taxon>Eukaryota</taxon>
        <taxon>Sar</taxon>
        <taxon>Alveolata</taxon>
        <taxon>Colpodellida</taxon>
        <taxon>Chromeraceae</taxon>
        <taxon>Chromera</taxon>
    </lineage>
</organism>
<dbReference type="VEuPathDB" id="CryptoDB:Cvel_23253"/>
<dbReference type="EMBL" id="CDMZ01001520">
    <property type="protein sequence ID" value="CEM33797.1"/>
    <property type="molecule type" value="Genomic_DNA"/>
</dbReference>
<feature type="compositionally biased region" description="Polar residues" evidence="1">
    <location>
        <begin position="13"/>
        <end position="32"/>
    </location>
</feature>
<sequence length="576" mass="65751">MGDVQSLPDVPTPRSTSDGDAQSQVSQSNNPPRSAGDWNDIAQLRKKSARISKERQMWKIRGEERDPDEAQKKAARAVKASFKAADWKFPRVAGTDEEGREAFQRALQHFEMEGDGESLIRNIRAETDPKVLLRKVKREMDNLRADKVVSERLQKAQLNGLHQLRETAERFAQYRTSVAEEREARERRAQEQEREEWERRDREKKEKEAQEAEEAEERQEDELMFERPAERELVKWTRHWLTVGGGLSIDAEPCRISHRCLYFVADMIKTRTSEPENPFTYIQIYSCSEVQLETLLPLLGAIMGSEEEGTKPLISLKELDIARLNMRPIDTGDGYFEIDWADVLVDLLDCISVQKSAAGIGRPLEIIGNESVPGGPEAVRRVRQKEADSALWLQERHLRCRERPMLEGLFFPAQTTDEKMRAFAETLAKYRGGVSEGLYQMKYLQFGSGNQEYAEEIEFGLEGLKAIFSALLDGVGPVSLERLSFRGCRSDFLFEATAFGAELKKFVSLQMQKKSEDIDFVTLHGGEWYVNALSPVELEKTGAPYELIEYFRQQSEGEQEMVAKGREAYDEKAASS</sequence>
<protein>
    <submittedName>
        <fullName evidence="2">Uncharacterized protein</fullName>
    </submittedName>
</protein>
<accession>A0A0G4GTH4</accession>
<evidence type="ECO:0000256" key="1">
    <source>
        <dbReference type="SAM" id="MobiDB-lite"/>
    </source>
</evidence>
<evidence type="ECO:0000313" key="2">
    <source>
        <dbReference type="EMBL" id="CEM33797.1"/>
    </source>
</evidence>
<feature type="region of interest" description="Disordered" evidence="1">
    <location>
        <begin position="1"/>
        <end position="74"/>
    </location>
</feature>
<feature type="region of interest" description="Disordered" evidence="1">
    <location>
        <begin position="179"/>
        <end position="222"/>
    </location>
</feature>
<reference evidence="2" key="1">
    <citation type="submission" date="2014-11" db="EMBL/GenBank/DDBJ databases">
        <authorList>
            <person name="Otto D Thomas"/>
            <person name="Naeem Raeece"/>
        </authorList>
    </citation>
    <scope>NUCLEOTIDE SEQUENCE</scope>
</reference>
<feature type="compositionally biased region" description="Acidic residues" evidence="1">
    <location>
        <begin position="211"/>
        <end position="222"/>
    </location>
</feature>
<name>A0A0G4GTH4_9ALVE</name>
<gene>
    <name evidence="2" type="ORF">Cvel_23253</name>
</gene>
<dbReference type="AlphaFoldDB" id="A0A0G4GTH4"/>
<feature type="compositionally biased region" description="Basic and acidic residues" evidence="1">
    <location>
        <begin position="179"/>
        <end position="210"/>
    </location>
</feature>
<proteinExistence type="predicted"/>
<feature type="compositionally biased region" description="Basic and acidic residues" evidence="1">
    <location>
        <begin position="51"/>
        <end position="72"/>
    </location>
</feature>